<comment type="subcellular location">
    <subcellularLocation>
        <location evidence="2">Cytoplasm</location>
    </subcellularLocation>
    <subcellularLocation>
        <location evidence="1">Nucleus</location>
    </subcellularLocation>
</comment>
<feature type="region of interest" description="Disordered" evidence="9">
    <location>
        <begin position="233"/>
        <end position="252"/>
    </location>
</feature>
<dbReference type="GO" id="GO:0005737">
    <property type="term" value="C:cytoplasm"/>
    <property type="evidence" value="ECO:0007669"/>
    <property type="project" value="UniProtKB-SubCell"/>
</dbReference>
<dbReference type="GO" id="GO:0008380">
    <property type="term" value="P:RNA splicing"/>
    <property type="evidence" value="ECO:0007669"/>
    <property type="project" value="UniProtKB-KW"/>
</dbReference>
<evidence type="ECO:0000256" key="3">
    <source>
        <dbReference type="ARBA" id="ARBA00008726"/>
    </source>
</evidence>
<dbReference type="Proteomes" id="UP000789405">
    <property type="component" value="Unassembled WGS sequence"/>
</dbReference>
<dbReference type="PANTHER" id="PTHR12786:SF1">
    <property type="entry name" value="SPLICING REGULATOR SDE2"/>
    <property type="match status" value="1"/>
</dbReference>
<keyword evidence="5" id="KW-0507">mRNA processing</keyword>
<accession>A0A9N8VD97</accession>
<evidence type="ECO:0000313" key="11">
    <source>
        <dbReference type="EMBL" id="CAG8451605.1"/>
    </source>
</evidence>
<evidence type="ECO:0000256" key="2">
    <source>
        <dbReference type="ARBA" id="ARBA00004496"/>
    </source>
</evidence>
<evidence type="ECO:0000256" key="7">
    <source>
        <dbReference type="ARBA" id="ARBA00023242"/>
    </source>
</evidence>
<reference evidence="11" key="1">
    <citation type="submission" date="2021-06" db="EMBL/GenBank/DDBJ databases">
        <authorList>
            <person name="Kallberg Y."/>
            <person name="Tangrot J."/>
            <person name="Rosling A."/>
        </authorList>
    </citation>
    <scope>NUCLEOTIDE SEQUENCE</scope>
    <source>
        <strain evidence="11">MA453B</strain>
    </source>
</reference>
<evidence type="ECO:0000259" key="10">
    <source>
        <dbReference type="Pfam" id="PF22782"/>
    </source>
</evidence>
<protein>
    <submittedName>
        <fullName evidence="11">27168_t:CDS:1</fullName>
    </submittedName>
</protein>
<comment type="similarity">
    <text evidence="3">Belongs to the SDE2 family.</text>
</comment>
<comment type="caution">
    <text evidence="11">The sequence shown here is derived from an EMBL/GenBank/DDBJ whole genome shotgun (WGS) entry which is preliminary data.</text>
</comment>
<dbReference type="GO" id="GO:0005634">
    <property type="term" value="C:nucleus"/>
    <property type="evidence" value="ECO:0007669"/>
    <property type="project" value="UniProtKB-SubCell"/>
</dbReference>
<evidence type="ECO:0000313" key="12">
    <source>
        <dbReference type="Proteomes" id="UP000789405"/>
    </source>
</evidence>
<evidence type="ECO:0000256" key="6">
    <source>
        <dbReference type="ARBA" id="ARBA00023187"/>
    </source>
</evidence>
<dbReference type="Pfam" id="PF22782">
    <property type="entry name" value="SDE2"/>
    <property type="match status" value="1"/>
</dbReference>
<evidence type="ECO:0000256" key="1">
    <source>
        <dbReference type="ARBA" id="ARBA00004123"/>
    </source>
</evidence>
<sequence>MHQEISPQIDFDLSNETPEEYDIKQQSVIVNLFGGRKPVCLHFPTAVRTKIFDLKQIIFNRLLIDPEEQQYYTIAGKWLSDSIQVFDSDDVEFVTLNLKLRLFGGKGGFGSMLRAQGGKMASQKTTNFEACRDLNGRRLRTVNEAKRLADLLEQEPERKRARKEKLLKKIEEGMVEQPTKKIRFDDTEYLKASEEMKEKVHDAVCEAMSKKSNSNASSSSAVSNSKALSLWDVVESGSDSSEDDASDVDSGD</sequence>
<keyword evidence="6" id="KW-0508">mRNA splicing</keyword>
<keyword evidence="7" id="KW-0539">Nucleus</keyword>
<feature type="domain" description="SDE2-like" evidence="10">
    <location>
        <begin position="104"/>
        <end position="204"/>
    </location>
</feature>
<organism evidence="11 12">
    <name type="scientific">Dentiscutata erythropus</name>
    <dbReference type="NCBI Taxonomy" id="1348616"/>
    <lineage>
        <taxon>Eukaryota</taxon>
        <taxon>Fungi</taxon>
        <taxon>Fungi incertae sedis</taxon>
        <taxon>Mucoromycota</taxon>
        <taxon>Glomeromycotina</taxon>
        <taxon>Glomeromycetes</taxon>
        <taxon>Diversisporales</taxon>
        <taxon>Gigasporaceae</taxon>
        <taxon>Dentiscutata</taxon>
    </lineage>
</organism>
<dbReference type="GO" id="GO:0006397">
    <property type="term" value="P:mRNA processing"/>
    <property type="evidence" value="ECO:0007669"/>
    <property type="project" value="UniProtKB-KW"/>
</dbReference>
<dbReference type="AlphaFoldDB" id="A0A9N8VD97"/>
<dbReference type="EMBL" id="CAJVPY010000123">
    <property type="protein sequence ID" value="CAG8451605.1"/>
    <property type="molecule type" value="Genomic_DNA"/>
</dbReference>
<evidence type="ECO:0000256" key="8">
    <source>
        <dbReference type="ARBA" id="ARBA00023306"/>
    </source>
</evidence>
<dbReference type="InterPro" id="IPR051421">
    <property type="entry name" value="RNA_Proc_DNA_Dmg_Regulator"/>
</dbReference>
<name>A0A9N8VD97_9GLOM</name>
<keyword evidence="12" id="KW-1185">Reference proteome</keyword>
<keyword evidence="4" id="KW-0963">Cytoplasm</keyword>
<gene>
    <name evidence="11" type="ORF">DERYTH_LOCUS546</name>
</gene>
<dbReference type="InterPro" id="IPR053822">
    <property type="entry name" value="SDE2-like_dom"/>
</dbReference>
<proteinExistence type="inferred from homology"/>
<evidence type="ECO:0000256" key="5">
    <source>
        <dbReference type="ARBA" id="ARBA00022664"/>
    </source>
</evidence>
<keyword evidence="8" id="KW-0131">Cell cycle</keyword>
<feature type="compositionally biased region" description="Acidic residues" evidence="9">
    <location>
        <begin position="240"/>
        <end position="252"/>
    </location>
</feature>
<evidence type="ECO:0000256" key="4">
    <source>
        <dbReference type="ARBA" id="ARBA00022490"/>
    </source>
</evidence>
<evidence type="ECO:0000256" key="9">
    <source>
        <dbReference type="SAM" id="MobiDB-lite"/>
    </source>
</evidence>
<dbReference type="PANTHER" id="PTHR12786">
    <property type="entry name" value="SPLICING FACTOR SF3A-RELATED"/>
    <property type="match status" value="1"/>
</dbReference>
<dbReference type="OrthoDB" id="547031at2759"/>